<dbReference type="EMBL" id="BAAFSV010000002">
    <property type="protein sequence ID" value="GAB1312735.1"/>
    <property type="molecule type" value="Genomic_DNA"/>
</dbReference>
<dbReference type="RefSeq" id="XP_070914468.1">
    <property type="nucleotide sequence ID" value="XM_071058367.1"/>
</dbReference>
<name>A0ABQ0G586_9PEZI</name>
<protein>
    <submittedName>
        <fullName evidence="1">Uncharacterized protein</fullName>
    </submittedName>
</protein>
<organism evidence="1 2">
    <name type="scientific">Madurella fahalii</name>
    <dbReference type="NCBI Taxonomy" id="1157608"/>
    <lineage>
        <taxon>Eukaryota</taxon>
        <taxon>Fungi</taxon>
        <taxon>Dikarya</taxon>
        <taxon>Ascomycota</taxon>
        <taxon>Pezizomycotina</taxon>
        <taxon>Sordariomycetes</taxon>
        <taxon>Sordariomycetidae</taxon>
        <taxon>Sordariales</taxon>
        <taxon>Sordariales incertae sedis</taxon>
        <taxon>Madurella</taxon>
    </lineage>
</organism>
<sequence>MDASSTAPCMRCLGTAENQFRADNGVISVSCRFNKATSSRCVRCISGKDMCETAPSGMAGDSVDLMLMLGFLRVLYRHTEEGDDGRPVYVFSEENRESFAVASHHLVQAFLSAVTTHLGQFGMAGKRKPSPDTYYKYGALVVARCRFNIEFVPPLVFAEGTTKDENMRVACRLQIGDQGAVAWTDAKRSLFGLVRRAIQADVEGENWRDVMERLGRHVVHVPTTFF</sequence>
<reference evidence="1 2" key="1">
    <citation type="submission" date="2024-09" db="EMBL/GenBank/DDBJ databases">
        <title>Itraconazole resistance in Madurella fahalii resulting from another homologue of gene encoding cytochrome P450 14-alpha sterol demethylase (CYP51).</title>
        <authorList>
            <person name="Yoshioka I."/>
            <person name="Fahal A.H."/>
            <person name="Kaneko S."/>
            <person name="Yaguchi T."/>
        </authorList>
    </citation>
    <scope>NUCLEOTIDE SEQUENCE [LARGE SCALE GENOMIC DNA]</scope>
    <source>
        <strain evidence="1 2">IFM 68171</strain>
    </source>
</reference>
<proteinExistence type="predicted"/>
<comment type="caution">
    <text evidence="1">The sequence shown here is derived from an EMBL/GenBank/DDBJ whole genome shotgun (WGS) entry which is preliminary data.</text>
</comment>
<accession>A0ABQ0G586</accession>
<evidence type="ECO:0000313" key="1">
    <source>
        <dbReference type="EMBL" id="GAB1312735.1"/>
    </source>
</evidence>
<keyword evidence="2" id="KW-1185">Reference proteome</keyword>
<dbReference type="GeneID" id="98173690"/>
<dbReference type="Proteomes" id="UP001628179">
    <property type="component" value="Unassembled WGS sequence"/>
</dbReference>
<gene>
    <name evidence="1" type="ORF">MFIFM68171_02945</name>
</gene>
<evidence type="ECO:0000313" key="2">
    <source>
        <dbReference type="Proteomes" id="UP001628179"/>
    </source>
</evidence>